<reference evidence="1" key="2">
    <citation type="submission" date="2025-08" db="UniProtKB">
        <authorList>
            <consortium name="Ensembl"/>
        </authorList>
    </citation>
    <scope>IDENTIFICATION</scope>
</reference>
<dbReference type="eggNOG" id="ENOG502TEAZ">
    <property type="taxonomic scope" value="Eukaryota"/>
</dbReference>
<reference evidence="1" key="3">
    <citation type="submission" date="2025-09" db="UniProtKB">
        <authorList>
            <consortium name="Ensembl"/>
        </authorList>
    </citation>
    <scope>IDENTIFICATION</scope>
</reference>
<dbReference type="Proteomes" id="UP000029965">
    <property type="component" value="Chromosome 11"/>
</dbReference>
<evidence type="ECO:0000313" key="2">
    <source>
        <dbReference type="Proteomes" id="UP000029965"/>
    </source>
</evidence>
<accession>A0A0D9SC30</accession>
<proteinExistence type="predicted"/>
<keyword evidence="2" id="KW-1185">Reference proteome</keyword>
<dbReference type="EMBL" id="AQIB01023239">
    <property type="status" value="NOT_ANNOTATED_CDS"/>
    <property type="molecule type" value="Genomic_DNA"/>
</dbReference>
<sequence>IRCHQSVNNSLGIYKRNISRLKIEYKAPLEPLHTFPSVLRLNCCIK</sequence>
<dbReference type="GeneTree" id="ENSGT00700000106162"/>
<name>A0A0D9SC30_CHLSB</name>
<dbReference type="AlphaFoldDB" id="A0A0D9SC30"/>
<dbReference type="Ensembl" id="ENSCSAT00000018990.1">
    <property type="protein sequence ID" value="ENSCSAP00000018419.1"/>
    <property type="gene ID" value="ENSCSAG00000018900.1"/>
</dbReference>
<organism evidence="1 2">
    <name type="scientific">Chlorocebus sabaeus</name>
    <name type="common">Green monkey</name>
    <name type="synonym">Simia sabaea</name>
    <dbReference type="NCBI Taxonomy" id="60711"/>
    <lineage>
        <taxon>Eukaryota</taxon>
        <taxon>Metazoa</taxon>
        <taxon>Chordata</taxon>
        <taxon>Craniata</taxon>
        <taxon>Vertebrata</taxon>
        <taxon>Euteleostomi</taxon>
        <taxon>Mammalia</taxon>
        <taxon>Eutheria</taxon>
        <taxon>Euarchontoglires</taxon>
        <taxon>Primates</taxon>
        <taxon>Haplorrhini</taxon>
        <taxon>Catarrhini</taxon>
        <taxon>Cercopithecidae</taxon>
        <taxon>Cercopithecinae</taxon>
        <taxon>Chlorocebus</taxon>
    </lineage>
</organism>
<reference evidence="1 2" key="1">
    <citation type="submission" date="2014-03" db="EMBL/GenBank/DDBJ databases">
        <authorList>
            <person name="Warren W."/>
            <person name="Wilson R.K."/>
        </authorList>
    </citation>
    <scope>NUCLEOTIDE SEQUENCE</scope>
</reference>
<evidence type="ECO:0000313" key="1">
    <source>
        <dbReference type="Ensembl" id="ENSCSAP00000018419.1"/>
    </source>
</evidence>
<protein>
    <submittedName>
        <fullName evidence="1">Uncharacterized protein</fullName>
    </submittedName>
</protein>